<evidence type="ECO:0008006" key="4">
    <source>
        <dbReference type="Google" id="ProtNLM"/>
    </source>
</evidence>
<dbReference type="EMBL" id="FNSH01000001">
    <property type="protein sequence ID" value="SEB53252.1"/>
    <property type="molecule type" value="Genomic_DNA"/>
</dbReference>
<evidence type="ECO:0000313" key="3">
    <source>
        <dbReference type="Proteomes" id="UP000183687"/>
    </source>
</evidence>
<comment type="caution">
    <text evidence="2">The sequence shown here is derived from an EMBL/GenBank/DDBJ whole genome shotgun (WGS) entry which is preliminary data.</text>
</comment>
<protein>
    <recommendedName>
        <fullName evidence="4">Capsular polysaccharide biosynthesis protein</fullName>
    </recommendedName>
</protein>
<keyword evidence="1" id="KW-1133">Transmembrane helix</keyword>
<dbReference type="RefSeq" id="WP_002563376.1">
    <property type="nucleotide sequence ID" value="NZ_CALJSN010000006.1"/>
</dbReference>
<evidence type="ECO:0000313" key="2">
    <source>
        <dbReference type="EMBL" id="SEB53252.1"/>
    </source>
</evidence>
<proteinExistence type="predicted"/>
<feature type="transmembrane region" description="Helical" evidence="1">
    <location>
        <begin position="154"/>
        <end position="181"/>
    </location>
</feature>
<gene>
    <name evidence="2" type="ORF">SAMN04489746_0523</name>
</gene>
<keyword evidence="1" id="KW-0812">Transmembrane</keyword>
<feature type="transmembrane region" description="Helical" evidence="1">
    <location>
        <begin position="12"/>
        <end position="32"/>
    </location>
</feature>
<sequence length="190" mass="20971">MQFFEYIRQHLYSVVLGALVGALIGGVAAWYVGGVPLPSGKSFELCTYEVQAAPSYRVSPREVARNFVTLRAQKQFKQAWMEQSAAWMYLYSKHDGCIYALIGANSSEQQRFTQQQLADKATQFFEHAYASSDGTYTLVAQQAQSVTSLDAATILAPVFCAWVVSFSLAGAALFAAIALYVHKPKEQDKC</sequence>
<name>A0AB38A5N8_9ACTN</name>
<organism evidence="2 3">
    <name type="scientific">Atopobium minutum</name>
    <dbReference type="NCBI Taxonomy" id="1381"/>
    <lineage>
        <taxon>Bacteria</taxon>
        <taxon>Bacillati</taxon>
        <taxon>Actinomycetota</taxon>
        <taxon>Coriobacteriia</taxon>
        <taxon>Coriobacteriales</taxon>
        <taxon>Atopobiaceae</taxon>
        <taxon>Atopobium</taxon>
    </lineage>
</organism>
<keyword evidence="1" id="KW-0472">Membrane</keyword>
<dbReference type="Proteomes" id="UP000183687">
    <property type="component" value="Unassembled WGS sequence"/>
</dbReference>
<accession>A0AB38A5N8</accession>
<dbReference type="AlphaFoldDB" id="A0AB38A5N8"/>
<reference evidence="2 3" key="1">
    <citation type="submission" date="2016-10" db="EMBL/GenBank/DDBJ databases">
        <authorList>
            <person name="Varghese N."/>
            <person name="Submissions S."/>
        </authorList>
    </citation>
    <scope>NUCLEOTIDE SEQUENCE [LARGE SCALE GENOMIC DNA]</scope>
    <source>
        <strain evidence="2 3">DSM 20586</strain>
    </source>
</reference>
<evidence type="ECO:0000256" key="1">
    <source>
        <dbReference type="SAM" id="Phobius"/>
    </source>
</evidence>